<name>A0A6A5JW65_9PLEO</name>
<dbReference type="AlphaFoldDB" id="A0A6A5JW65"/>
<dbReference type="Proteomes" id="UP000800040">
    <property type="component" value="Unassembled WGS sequence"/>
</dbReference>
<keyword evidence="3" id="KW-1185">Reference proteome</keyword>
<evidence type="ECO:0000313" key="2">
    <source>
        <dbReference type="EMBL" id="KAF1828768.1"/>
    </source>
</evidence>
<gene>
    <name evidence="2" type="ORF">BDW02DRAFT_511501</name>
</gene>
<protein>
    <submittedName>
        <fullName evidence="2">Uncharacterized protein</fullName>
    </submittedName>
</protein>
<dbReference type="EMBL" id="ML975499">
    <property type="protein sequence ID" value="KAF1828768.1"/>
    <property type="molecule type" value="Genomic_DNA"/>
</dbReference>
<sequence length="90" mass="10000">YFNLRGSKESVQDYHDRNPNQPGPHVTFHNYDNNRELAVALLCLPDSVCSGRTGQLFAESLGRDALAARQVDHDAQLCPTLTSEGLFLRA</sequence>
<feature type="region of interest" description="Disordered" evidence="1">
    <location>
        <begin position="1"/>
        <end position="29"/>
    </location>
</feature>
<feature type="non-terminal residue" evidence="2">
    <location>
        <position position="1"/>
    </location>
</feature>
<reference evidence="2" key="1">
    <citation type="submission" date="2020-01" db="EMBL/GenBank/DDBJ databases">
        <authorList>
            <consortium name="DOE Joint Genome Institute"/>
            <person name="Haridas S."/>
            <person name="Albert R."/>
            <person name="Binder M."/>
            <person name="Bloem J."/>
            <person name="Labutti K."/>
            <person name="Salamov A."/>
            <person name="Andreopoulos B."/>
            <person name="Baker S.E."/>
            <person name="Barry K."/>
            <person name="Bills G."/>
            <person name="Bluhm B.H."/>
            <person name="Cannon C."/>
            <person name="Castanera R."/>
            <person name="Culley D.E."/>
            <person name="Daum C."/>
            <person name="Ezra D."/>
            <person name="Gonzalez J.B."/>
            <person name="Henrissat B."/>
            <person name="Kuo A."/>
            <person name="Liang C."/>
            <person name="Lipzen A."/>
            <person name="Lutzoni F."/>
            <person name="Magnuson J."/>
            <person name="Mondo S."/>
            <person name="Nolan M."/>
            <person name="Ohm R."/>
            <person name="Pangilinan J."/>
            <person name="Park H.-J."/>
            <person name="Ramirez L."/>
            <person name="Alfaro M."/>
            <person name="Sun H."/>
            <person name="Tritt A."/>
            <person name="Yoshinaga Y."/>
            <person name="Zwiers L.-H."/>
            <person name="Turgeon B.G."/>
            <person name="Goodwin S.B."/>
            <person name="Spatafora J.W."/>
            <person name="Crous P.W."/>
            <person name="Grigoriev I.V."/>
        </authorList>
    </citation>
    <scope>NUCLEOTIDE SEQUENCE</scope>
    <source>
        <strain evidence="2">P77</strain>
    </source>
</reference>
<organism evidence="2 3">
    <name type="scientific">Decorospora gaudefroyi</name>
    <dbReference type="NCBI Taxonomy" id="184978"/>
    <lineage>
        <taxon>Eukaryota</taxon>
        <taxon>Fungi</taxon>
        <taxon>Dikarya</taxon>
        <taxon>Ascomycota</taxon>
        <taxon>Pezizomycotina</taxon>
        <taxon>Dothideomycetes</taxon>
        <taxon>Pleosporomycetidae</taxon>
        <taxon>Pleosporales</taxon>
        <taxon>Pleosporineae</taxon>
        <taxon>Pleosporaceae</taxon>
        <taxon>Decorospora</taxon>
    </lineage>
</organism>
<evidence type="ECO:0000313" key="3">
    <source>
        <dbReference type="Proteomes" id="UP000800040"/>
    </source>
</evidence>
<evidence type="ECO:0000256" key="1">
    <source>
        <dbReference type="SAM" id="MobiDB-lite"/>
    </source>
</evidence>
<accession>A0A6A5JW65</accession>
<proteinExistence type="predicted"/>
<dbReference type="OrthoDB" id="10442431at2759"/>
<feature type="compositionally biased region" description="Basic and acidic residues" evidence="1">
    <location>
        <begin position="1"/>
        <end position="18"/>
    </location>
</feature>